<feature type="compositionally biased region" description="Pro residues" evidence="1">
    <location>
        <begin position="61"/>
        <end position="73"/>
    </location>
</feature>
<organism evidence="2 3">
    <name type="scientific">Ganoderma sinense ZZ0214-1</name>
    <dbReference type="NCBI Taxonomy" id="1077348"/>
    <lineage>
        <taxon>Eukaryota</taxon>
        <taxon>Fungi</taxon>
        <taxon>Dikarya</taxon>
        <taxon>Basidiomycota</taxon>
        <taxon>Agaricomycotina</taxon>
        <taxon>Agaricomycetes</taxon>
        <taxon>Polyporales</taxon>
        <taxon>Polyporaceae</taxon>
        <taxon>Ganoderma</taxon>
    </lineage>
</organism>
<sequence length="107" mass="11198">MQRLLRSGSSTCPPSSQTHRKSRSLPPSTPSPASRPLRRPPSRRPVPSRSGCCPAQTPAGTPAPAPVAAPAPYVPRLGTAHTSGSSPGARSQRTRPRRRTKASKASS</sequence>
<feature type="compositionally biased region" description="Low complexity" evidence="1">
    <location>
        <begin position="45"/>
        <end position="60"/>
    </location>
</feature>
<protein>
    <submittedName>
        <fullName evidence="2">Uncharacterized protein</fullName>
    </submittedName>
</protein>
<feature type="compositionally biased region" description="Polar residues" evidence="1">
    <location>
        <begin position="7"/>
        <end position="17"/>
    </location>
</feature>
<accession>A0A2G8S5M1</accession>
<dbReference type="AlphaFoldDB" id="A0A2G8S5M1"/>
<proteinExistence type="predicted"/>
<comment type="caution">
    <text evidence="2">The sequence shown here is derived from an EMBL/GenBank/DDBJ whole genome shotgun (WGS) entry which is preliminary data.</text>
</comment>
<evidence type="ECO:0000313" key="3">
    <source>
        <dbReference type="Proteomes" id="UP000230002"/>
    </source>
</evidence>
<feature type="region of interest" description="Disordered" evidence="1">
    <location>
        <begin position="1"/>
        <end position="107"/>
    </location>
</feature>
<reference evidence="2 3" key="1">
    <citation type="journal article" date="2015" name="Sci. Rep.">
        <title>Chromosome-level genome map provides insights into diverse defense mechanisms in the medicinal fungus Ganoderma sinense.</title>
        <authorList>
            <person name="Zhu Y."/>
            <person name="Xu J."/>
            <person name="Sun C."/>
            <person name="Zhou S."/>
            <person name="Xu H."/>
            <person name="Nelson D.R."/>
            <person name="Qian J."/>
            <person name="Song J."/>
            <person name="Luo H."/>
            <person name="Xiang L."/>
            <person name="Li Y."/>
            <person name="Xu Z."/>
            <person name="Ji A."/>
            <person name="Wang L."/>
            <person name="Lu S."/>
            <person name="Hayward A."/>
            <person name="Sun W."/>
            <person name="Li X."/>
            <person name="Schwartz D.C."/>
            <person name="Wang Y."/>
            <person name="Chen S."/>
        </authorList>
    </citation>
    <scope>NUCLEOTIDE SEQUENCE [LARGE SCALE GENOMIC DNA]</scope>
    <source>
        <strain evidence="2 3">ZZ0214-1</strain>
    </source>
</reference>
<feature type="compositionally biased region" description="Basic residues" evidence="1">
    <location>
        <begin position="92"/>
        <end position="107"/>
    </location>
</feature>
<name>A0A2G8S5M1_9APHY</name>
<evidence type="ECO:0000256" key="1">
    <source>
        <dbReference type="SAM" id="MobiDB-lite"/>
    </source>
</evidence>
<gene>
    <name evidence="2" type="ORF">GSI_09111</name>
</gene>
<evidence type="ECO:0000313" key="2">
    <source>
        <dbReference type="EMBL" id="PIL29063.1"/>
    </source>
</evidence>
<dbReference type="EMBL" id="AYKW01000023">
    <property type="protein sequence ID" value="PIL29063.1"/>
    <property type="molecule type" value="Genomic_DNA"/>
</dbReference>
<dbReference type="Proteomes" id="UP000230002">
    <property type="component" value="Unassembled WGS sequence"/>
</dbReference>
<keyword evidence="3" id="KW-1185">Reference proteome</keyword>